<dbReference type="Pfam" id="PF09346">
    <property type="entry name" value="SMI1_KNR4"/>
    <property type="match status" value="1"/>
</dbReference>
<name>A0A3D8JQB5_9BURK</name>
<dbReference type="SMART" id="SM00860">
    <property type="entry name" value="SMI1_KNR4"/>
    <property type="match status" value="1"/>
</dbReference>
<proteinExistence type="predicted"/>
<dbReference type="OrthoDB" id="9131304at2"/>
<reference evidence="2 3" key="1">
    <citation type="submission" date="2018-08" db="EMBL/GenBank/DDBJ databases">
        <title>Paraburkholderia sp. DHOM06 isolated from forest soil.</title>
        <authorList>
            <person name="Gao Z.-H."/>
            <person name="Qiu L.-H."/>
        </authorList>
    </citation>
    <scope>NUCLEOTIDE SEQUENCE [LARGE SCALE GENOMIC DNA]</scope>
    <source>
        <strain evidence="2 3">DHOM06</strain>
    </source>
</reference>
<protein>
    <recommendedName>
        <fullName evidence="1">Knr4/Smi1-like domain-containing protein</fullName>
    </recommendedName>
</protein>
<dbReference type="SUPFAM" id="SSF160631">
    <property type="entry name" value="SMI1/KNR4-like"/>
    <property type="match status" value="1"/>
</dbReference>
<organism evidence="2 3">
    <name type="scientific">Trinickia dinghuensis</name>
    <dbReference type="NCBI Taxonomy" id="2291023"/>
    <lineage>
        <taxon>Bacteria</taxon>
        <taxon>Pseudomonadati</taxon>
        <taxon>Pseudomonadota</taxon>
        <taxon>Betaproteobacteria</taxon>
        <taxon>Burkholderiales</taxon>
        <taxon>Burkholderiaceae</taxon>
        <taxon>Trinickia</taxon>
    </lineage>
</organism>
<feature type="domain" description="Knr4/Smi1-like" evidence="1">
    <location>
        <begin position="10"/>
        <end position="148"/>
    </location>
</feature>
<dbReference type="Gene3D" id="3.40.1580.10">
    <property type="entry name" value="SMI1/KNR4-like"/>
    <property type="match status" value="1"/>
</dbReference>
<dbReference type="EMBL" id="QRGA01000021">
    <property type="protein sequence ID" value="RDU95217.1"/>
    <property type="molecule type" value="Genomic_DNA"/>
</dbReference>
<evidence type="ECO:0000259" key="1">
    <source>
        <dbReference type="SMART" id="SM00860"/>
    </source>
</evidence>
<dbReference type="InterPro" id="IPR018958">
    <property type="entry name" value="Knr4/Smi1-like_dom"/>
</dbReference>
<dbReference type="InterPro" id="IPR037883">
    <property type="entry name" value="Knr4/Smi1-like_sf"/>
</dbReference>
<gene>
    <name evidence="2" type="ORF">DWV00_29965</name>
</gene>
<dbReference type="RefSeq" id="WP_115537229.1">
    <property type="nucleotide sequence ID" value="NZ_QRGA01000021.1"/>
</dbReference>
<dbReference type="Proteomes" id="UP000256838">
    <property type="component" value="Unassembled WGS sequence"/>
</dbReference>
<dbReference type="AlphaFoldDB" id="A0A3D8JQB5"/>
<comment type="caution">
    <text evidence="2">The sequence shown here is derived from an EMBL/GenBank/DDBJ whole genome shotgun (WGS) entry which is preliminary data.</text>
</comment>
<accession>A0A3D8JQB5</accession>
<sequence length="157" mass="17584">MNEFSKCGPEITRSDIEKLEGDLGVLLPEAMQNHYLKFNGGMPTLDWFPMTDDWDAIWVHEFLPIATQDGEKSTIQSIHAQVADKAGYPRSLIPFAVDPGGNLFSVDADSGAVHYWLTDTYDETLPDAENRLKADRHLTDSFEQFLTSLVSEDEAFG</sequence>
<evidence type="ECO:0000313" key="3">
    <source>
        <dbReference type="Proteomes" id="UP000256838"/>
    </source>
</evidence>
<evidence type="ECO:0000313" key="2">
    <source>
        <dbReference type="EMBL" id="RDU95217.1"/>
    </source>
</evidence>
<keyword evidence="3" id="KW-1185">Reference proteome</keyword>